<dbReference type="Gene3D" id="1.10.10.10">
    <property type="entry name" value="Winged helix-like DNA-binding domain superfamily/Winged helix DNA-binding domain"/>
    <property type="match status" value="1"/>
</dbReference>
<evidence type="ECO:0000313" key="5">
    <source>
        <dbReference type="Proteomes" id="UP000325307"/>
    </source>
</evidence>
<dbReference type="AlphaFoldDB" id="A0A5A7NMY1"/>
<evidence type="ECO:0000259" key="2">
    <source>
        <dbReference type="Pfam" id="PF00293"/>
    </source>
</evidence>
<dbReference type="Pfam" id="PF21906">
    <property type="entry name" value="WHD_NrtR"/>
    <property type="match status" value="1"/>
</dbReference>
<dbReference type="Pfam" id="PF00293">
    <property type="entry name" value="NUDIX"/>
    <property type="match status" value="1"/>
</dbReference>
<sequence>MDYANVAERREQPPALAVSTVIFALREDGNVGRKTLWLPLVRRTREPFKGRWALPGGPLGARQSLQDAAAANLLATTGLVPQYLEQLYAFGGLDRSPSRRVVSIVYWALVRGDGPAPGGAGPGGALREDPNVAWYRAEDPAVLADLAFDHRQIVEYALWRLRNKVEYGSIAHRLLGERFTLAQVREVYEAVLGRALDPANFRRQLRGTPDIEATDEFLQGGKHRPPRLYRYTGDTTPAATGPPLPQHPAQAAPPRQASHPEHHPALHETDTP</sequence>
<dbReference type="InterPro" id="IPR036388">
    <property type="entry name" value="WH-like_DNA-bd_sf"/>
</dbReference>
<name>A0A5A7NMY1_9MICC</name>
<feature type="compositionally biased region" description="Basic and acidic residues" evidence="1">
    <location>
        <begin position="258"/>
        <end position="272"/>
    </location>
</feature>
<dbReference type="InterPro" id="IPR015797">
    <property type="entry name" value="NUDIX_hydrolase-like_dom_sf"/>
</dbReference>
<dbReference type="CDD" id="cd18873">
    <property type="entry name" value="NUDIX_NadM_like"/>
    <property type="match status" value="1"/>
</dbReference>
<organism evidence="4 5">
    <name type="scientific">Zafaria cholistanensis</name>
    <dbReference type="NCBI Taxonomy" id="1682741"/>
    <lineage>
        <taxon>Bacteria</taxon>
        <taxon>Bacillati</taxon>
        <taxon>Actinomycetota</taxon>
        <taxon>Actinomycetes</taxon>
        <taxon>Micrococcales</taxon>
        <taxon>Micrococcaceae</taxon>
        <taxon>Zafaria</taxon>
    </lineage>
</organism>
<evidence type="ECO:0000256" key="1">
    <source>
        <dbReference type="SAM" id="MobiDB-lite"/>
    </source>
</evidence>
<reference evidence="4 5" key="1">
    <citation type="submission" date="2019-09" db="EMBL/GenBank/DDBJ databases">
        <title>Arthrobacter zafarii sp. nov., a moderately thermotolerant and halotolerant actinobacterium isolated from Cholistan desert soil of Pakistan.</title>
        <authorList>
            <person name="Amin A."/>
            <person name="Ahmed I."/>
            <person name="Khalid N."/>
            <person name="Schumann P."/>
            <person name="Busse H.J."/>
            <person name="Khan I.U."/>
            <person name="Li S."/>
            <person name="Li W.J."/>
        </authorList>
    </citation>
    <scope>NUCLEOTIDE SEQUENCE [LARGE SCALE GENOMIC DNA]</scope>
    <source>
        <strain evidence="4 5">NCCP-1664</strain>
    </source>
</reference>
<dbReference type="Gene3D" id="3.90.79.10">
    <property type="entry name" value="Nucleoside Triphosphate Pyrophosphohydrolase"/>
    <property type="match status" value="1"/>
</dbReference>
<dbReference type="SUPFAM" id="SSF55811">
    <property type="entry name" value="Nudix"/>
    <property type="match status" value="1"/>
</dbReference>
<proteinExistence type="predicted"/>
<dbReference type="InterPro" id="IPR054105">
    <property type="entry name" value="WHD_NrtR"/>
</dbReference>
<feature type="compositionally biased region" description="Low complexity" evidence="1">
    <location>
        <begin position="247"/>
        <end position="257"/>
    </location>
</feature>
<gene>
    <name evidence="4" type="ORF">NCCP1664_03530</name>
</gene>
<dbReference type="PANTHER" id="PTHR43736:SF4">
    <property type="entry name" value="SLR1690 PROTEIN"/>
    <property type="match status" value="1"/>
</dbReference>
<keyword evidence="5" id="KW-1185">Reference proteome</keyword>
<dbReference type="SUPFAM" id="SSF46785">
    <property type="entry name" value="Winged helix' DNA-binding domain"/>
    <property type="match status" value="1"/>
</dbReference>
<accession>A0A5A7NMY1</accession>
<dbReference type="InterPro" id="IPR036390">
    <property type="entry name" value="WH_DNA-bd_sf"/>
</dbReference>
<feature type="region of interest" description="Disordered" evidence="1">
    <location>
        <begin position="218"/>
        <end position="272"/>
    </location>
</feature>
<feature type="domain" description="Nudix hydrolase" evidence="2">
    <location>
        <begin position="21"/>
        <end position="155"/>
    </location>
</feature>
<evidence type="ECO:0000313" key="4">
    <source>
        <dbReference type="EMBL" id="GER21856.1"/>
    </source>
</evidence>
<dbReference type="Proteomes" id="UP000325307">
    <property type="component" value="Unassembled WGS sequence"/>
</dbReference>
<comment type="caution">
    <text evidence="4">The sequence shown here is derived from an EMBL/GenBank/DDBJ whole genome shotgun (WGS) entry which is preliminary data.</text>
</comment>
<protein>
    <submittedName>
        <fullName evidence="4">ADP-ribose pyrophosphatase</fullName>
    </submittedName>
</protein>
<dbReference type="PANTHER" id="PTHR43736">
    <property type="entry name" value="ADP-RIBOSE PYROPHOSPHATASE"/>
    <property type="match status" value="1"/>
</dbReference>
<dbReference type="InterPro" id="IPR000086">
    <property type="entry name" value="NUDIX_hydrolase_dom"/>
</dbReference>
<evidence type="ECO:0000259" key="3">
    <source>
        <dbReference type="Pfam" id="PF21906"/>
    </source>
</evidence>
<feature type="domain" description="NrtR DNA-binding winged helix" evidence="3">
    <location>
        <begin position="173"/>
        <end position="230"/>
    </location>
</feature>
<dbReference type="RefSeq" id="WP_172627256.1">
    <property type="nucleotide sequence ID" value="NZ_BKDJ01000001.1"/>
</dbReference>
<dbReference type="EMBL" id="BKDJ01000001">
    <property type="protein sequence ID" value="GER21856.1"/>
    <property type="molecule type" value="Genomic_DNA"/>
</dbReference>